<name>A0A642VEE7_9ASCO</name>
<dbReference type="AlphaFoldDB" id="A0A642VEE7"/>
<comment type="caution">
    <text evidence="1">The sequence shown here is derived from an EMBL/GenBank/DDBJ whole genome shotgun (WGS) entry which is preliminary data.</text>
</comment>
<gene>
    <name evidence="1" type="ORF">TRICI_000055</name>
</gene>
<evidence type="ECO:0000313" key="2">
    <source>
        <dbReference type="Proteomes" id="UP000761534"/>
    </source>
</evidence>
<protein>
    <submittedName>
        <fullName evidence="1">Uncharacterized protein</fullName>
    </submittedName>
</protein>
<accession>A0A642VEE7</accession>
<dbReference type="Proteomes" id="UP000761534">
    <property type="component" value="Unassembled WGS sequence"/>
</dbReference>
<evidence type="ECO:0000313" key="1">
    <source>
        <dbReference type="EMBL" id="KAA8917747.1"/>
    </source>
</evidence>
<dbReference type="VEuPathDB" id="FungiDB:TRICI_000055"/>
<organism evidence="1 2">
    <name type="scientific">Trichomonascus ciferrii</name>
    <dbReference type="NCBI Taxonomy" id="44093"/>
    <lineage>
        <taxon>Eukaryota</taxon>
        <taxon>Fungi</taxon>
        <taxon>Dikarya</taxon>
        <taxon>Ascomycota</taxon>
        <taxon>Saccharomycotina</taxon>
        <taxon>Dipodascomycetes</taxon>
        <taxon>Dipodascales</taxon>
        <taxon>Trichomonascaceae</taxon>
        <taxon>Trichomonascus</taxon>
        <taxon>Trichomonascus ciferrii complex</taxon>
    </lineage>
</organism>
<keyword evidence="2" id="KW-1185">Reference proteome</keyword>
<proteinExistence type="predicted"/>
<dbReference type="EMBL" id="SWFS01000011">
    <property type="protein sequence ID" value="KAA8917747.1"/>
    <property type="molecule type" value="Genomic_DNA"/>
</dbReference>
<sequence>MTMRLPFVRSSEDSKKRIKNEMRSNYADIMTYELPAKIEHYSCLLVWYKEKINMEESSRDGQLVEAEKQLSKFLEKEPFKNKELIACLKLYLVFHSKSERPLKYLRKSFEPKTKHQMRSLRSIQSKLRSQSSLKSTQKIYLALLELKNLYSILLVALPPPQ</sequence>
<reference evidence="1" key="1">
    <citation type="journal article" date="2019" name="G3 (Bethesda)">
        <title>Genome Assemblies of Two Rare Opportunistic Yeast Pathogens: Diutina rugosa (syn. Candida rugosa) and Trichomonascus ciferrii (syn. Candida ciferrii).</title>
        <authorList>
            <person name="Mixao V."/>
            <person name="Saus E."/>
            <person name="Hansen A.P."/>
            <person name="Lass-Florl C."/>
            <person name="Gabaldon T."/>
        </authorList>
    </citation>
    <scope>NUCLEOTIDE SEQUENCE</scope>
    <source>
        <strain evidence="1">CBS 4856</strain>
    </source>
</reference>